<proteinExistence type="predicted"/>
<reference evidence="1 2" key="1">
    <citation type="journal article" date="2016" name="Nat. Commun.">
        <title>Thousands of microbial genomes shed light on interconnected biogeochemical processes in an aquifer system.</title>
        <authorList>
            <person name="Anantharaman K."/>
            <person name="Brown C.T."/>
            <person name="Hug L.A."/>
            <person name="Sharon I."/>
            <person name="Castelle C.J."/>
            <person name="Probst A.J."/>
            <person name="Thomas B.C."/>
            <person name="Singh A."/>
            <person name="Wilkins M.J."/>
            <person name="Karaoz U."/>
            <person name="Brodie E.L."/>
            <person name="Williams K.H."/>
            <person name="Hubbard S.S."/>
            <person name="Banfield J.F."/>
        </authorList>
    </citation>
    <scope>NUCLEOTIDE SEQUENCE [LARGE SCALE GENOMIC DNA]</scope>
</reference>
<accession>A0A1F4W260</accession>
<organism evidence="1 2">
    <name type="scientific">candidate division WWE3 bacterium RIFOXYA2_FULL_46_9</name>
    <dbReference type="NCBI Taxonomy" id="1802636"/>
    <lineage>
        <taxon>Bacteria</taxon>
        <taxon>Katanobacteria</taxon>
    </lineage>
</organism>
<dbReference type="EMBL" id="MEVT01000006">
    <property type="protein sequence ID" value="OGC63445.1"/>
    <property type="molecule type" value="Genomic_DNA"/>
</dbReference>
<dbReference type="Proteomes" id="UP000176614">
    <property type="component" value="Unassembled WGS sequence"/>
</dbReference>
<evidence type="ECO:0000313" key="1">
    <source>
        <dbReference type="EMBL" id="OGC63445.1"/>
    </source>
</evidence>
<comment type="caution">
    <text evidence="1">The sequence shown here is derived from an EMBL/GenBank/DDBJ whole genome shotgun (WGS) entry which is preliminary data.</text>
</comment>
<protein>
    <submittedName>
        <fullName evidence="1">Uncharacterized protein</fullName>
    </submittedName>
</protein>
<evidence type="ECO:0000313" key="2">
    <source>
        <dbReference type="Proteomes" id="UP000176614"/>
    </source>
</evidence>
<name>A0A1F4W260_UNCKA</name>
<gene>
    <name evidence="1" type="ORF">A2264_01815</name>
</gene>
<dbReference type="AlphaFoldDB" id="A0A1F4W260"/>
<sequence>MAGSDIGNGNGRIHTRGCRNGCDSCPFQPVCINVHGARRGTCVESLARLYKEQLAKLAGISRELLRAAYVALQCERDQPWVILALAGKGYQVTKEQIRRAEKILETGVEVVIACEEA</sequence>